<evidence type="ECO:0000256" key="1">
    <source>
        <dbReference type="ARBA" id="ARBA00004123"/>
    </source>
</evidence>
<gene>
    <name evidence="4" type="primary">MED11</name>
    <name evidence="6" type="ORF">LTR62_002290</name>
</gene>
<dbReference type="Gene3D" id="1.10.287.3490">
    <property type="match status" value="1"/>
</dbReference>
<reference evidence="6" key="1">
    <citation type="submission" date="2023-08" db="EMBL/GenBank/DDBJ databases">
        <title>Black Yeasts Isolated from many extreme environments.</title>
        <authorList>
            <person name="Coleine C."/>
            <person name="Stajich J.E."/>
            <person name="Selbmann L."/>
        </authorList>
    </citation>
    <scope>NUCLEOTIDE SEQUENCE</scope>
    <source>
        <strain evidence="6">CCFEE 5401</strain>
    </source>
</reference>
<evidence type="ECO:0000256" key="4">
    <source>
        <dbReference type="RuleBase" id="RU364147"/>
    </source>
</evidence>
<keyword evidence="3 4" id="KW-0539">Nucleus</keyword>
<dbReference type="EMBL" id="JAVRRL010000016">
    <property type="protein sequence ID" value="KAK5114716.1"/>
    <property type="molecule type" value="Genomic_DNA"/>
</dbReference>
<dbReference type="GO" id="GO:0016592">
    <property type="term" value="C:mediator complex"/>
    <property type="evidence" value="ECO:0007669"/>
    <property type="project" value="InterPro"/>
</dbReference>
<keyword evidence="4" id="KW-0010">Activator</keyword>
<dbReference type="GO" id="GO:0006357">
    <property type="term" value="P:regulation of transcription by RNA polymerase II"/>
    <property type="evidence" value="ECO:0007669"/>
    <property type="project" value="InterPro"/>
</dbReference>
<feature type="region of interest" description="Disordered" evidence="5">
    <location>
        <begin position="97"/>
        <end position="135"/>
    </location>
</feature>
<evidence type="ECO:0000313" key="6">
    <source>
        <dbReference type="EMBL" id="KAK5114716.1"/>
    </source>
</evidence>
<comment type="subunit">
    <text evidence="4">Component of the Mediator complex.</text>
</comment>
<comment type="function">
    <text evidence="4">Component of the Mediator complex, a coactivator involved in the regulated transcription of nearly all RNA polymerase II-dependent genes. Mediator functions as a bridge to convey information from gene-specific regulatory proteins to the basal RNA polymerase II transcription machinery. Mediator is recruited to promoters by direct interactions with regulatory proteins and serves as a scaffold for the assembly of a functional pre-initiation complex with RNA polymerase II and the general transcription factors.</text>
</comment>
<accession>A0AAN7TL16</accession>
<comment type="caution">
    <text evidence="6">The sequence shown here is derived from an EMBL/GenBank/DDBJ whole genome shotgun (WGS) entry which is preliminary data.</text>
</comment>
<evidence type="ECO:0000256" key="3">
    <source>
        <dbReference type="ARBA" id="ARBA00023242"/>
    </source>
</evidence>
<proteinExistence type="inferred from homology"/>
<name>A0AAN7TL16_9PEZI</name>
<dbReference type="InterPro" id="IPR019404">
    <property type="entry name" value="Mediator_Med11"/>
</dbReference>
<organism evidence="6 7">
    <name type="scientific">Meristemomyces frigidus</name>
    <dbReference type="NCBI Taxonomy" id="1508187"/>
    <lineage>
        <taxon>Eukaryota</taxon>
        <taxon>Fungi</taxon>
        <taxon>Dikarya</taxon>
        <taxon>Ascomycota</taxon>
        <taxon>Pezizomycotina</taxon>
        <taxon>Dothideomycetes</taxon>
        <taxon>Dothideomycetidae</taxon>
        <taxon>Mycosphaerellales</taxon>
        <taxon>Teratosphaeriaceae</taxon>
        <taxon>Meristemomyces</taxon>
    </lineage>
</organism>
<keyword evidence="4" id="KW-0805">Transcription regulation</keyword>
<dbReference type="Proteomes" id="UP001310890">
    <property type="component" value="Unassembled WGS sequence"/>
</dbReference>
<dbReference type="GO" id="GO:0003712">
    <property type="term" value="F:transcription coregulator activity"/>
    <property type="evidence" value="ECO:0007669"/>
    <property type="project" value="InterPro"/>
</dbReference>
<evidence type="ECO:0000256" key="2">
    <source>
        <dbReference type="ARBA" id="ARBA00008186"/>
    </source>
</evidence>
<sequence length="178" mass="18959">MAVQGIVTAADRIRELDEINGGLADMLNHMGQAIKALGPNAQAGSDDLDARKEVFQEHSRAAYVCTQAFHARMKRQVYALEEAGIILAQAHIHSATSSAKHKQANNQPVQGQGGAPPVPPASEAEHITNGGLGNLDVGWLNSRGNKVGMEKEAELLQEAKILLEDELERRRGPAASAG</sequence>
<dbReference type="Pfam" id="PF10280">
    <property type="entry name" value="Med11"/>
    <property type="match status" value="1"/>
</dbReference>
<comment type="subcellular location">
    <subcellularLocation>
        <location evidence="1 4">Nucleus</location>
    </subcellularLocation>
</comment>
<evidence type="ECO:0000256" key="5">
    <source>
        <dbReference type="SAM" id="MobiDB-lite"/>
    </source>
</evidence>
<evidence type="ECO:0000313" key="7">
    <source>
        <dbReference type="Proteomes" id="UP001310890"/>
    </source>
</evidence>
<protein>
    <recommendedName>
        <fullName evidence="4">Mediator of RNA polymerase II transcription subunit 11</fullName>
    </recommendedName>
    <alternativeName>
        <fullName evidence="4">Mediator complex subunit 11</fullName>
    </alternativeName>
</protein>
<keyword evidence="4" id="KW-0804">Transcription</keyword>
<dbReference type="AlphaFoldDB" id="A0AAN7TL16"/>
<comment type="similarity">
    <text evidence="2 4">Belongs to the Mediator complex subunit 11 family.</text>
</comment>